<dbReference type="AlphaFoldDB" id="W3WNR5"/>
<dbReference type="RefSeq" id="XP_007840008.1">
    <property type="nucleotide sequence ID" value="XM_007841817.1"/>
</dbReference>
<keyword evidence="2" id="KW-1133">Transmembrane helix</keyword>
<dbReference type="EMBL" id="KI912119">
    <property type="protein sequence ID" value="ETS74752.1"/>
    <property type="molecule type" value="Genomic_DNA"/>
</dbReference>
<feature type="transmembrane region" description="Helical" evidence="2">
    <location>
        <begin position="43"/>
        <end position="63"/>
    </location>
</feature>
<feature type="compositionally biased region" description="Low complexity" evidence="1">
    <location>
        <begin position="307"/>
        <end position="322"/>
    </location>
</feature>
<proteinExistence type="predicted"/>
<evidence type="ECO:0000313" key="3">
    <source>
        <dbReference type="EMBL" id="ETS74752.1"/>
    </source>
</evidence>
<dbReference type="Proteomes" id="UP000030651">
    <property type="component" value="Unassembled WGS sequence"/>
</dbReference>
<dbReference type="InParanoid" id="W3WNR5"/>
<evidence type="ECO:0000256" key="2">
    <source>
        <dbReference type="SAM" id="Phobius"/>
    </source>
</evidence>
<sequence>MLRLLRTKPAQFRPALFQRFRISSTRPEPSQIQFQRVKVRRKWFRPAAFFGAAIIYYACYEIYTTSVFAVIGQWLEGEISKMSPKERKKLEKELEETDPAIYIPLPGTIETVASPPYKGTDPEWKAFAKLSRDQKKIASIKATLAEFSKKAIENNPQISLQFGKEWRITRAWLDVTYPLRPPPTFQRQVICWDDDGLSVVTQPVDSDVAFKLQRTLMPTAMTLSMWSFSTTLAQHHYSSVARYFGFQPKDEQEQSVQQVLDRMRQHIVKGTPPKASGMTSDPTTLSPKPAESKDEKAVSPTRRQTADGSPTDDSTTSQTSEDAPPDSSPGSRFPGAVSPFSKSQETPEKRPSAKDIHGVKEVSGHTVGAWQALRQKWKQVWKPKRPYPPRGSVHFNGLVEVASPKASLVIDVSAWFDPKTNSIDGKTLSLALRAIRPRQMAPAAR</sequence>
<protein>
    <submittedName>
        <fullName evidence="3">Uncharacterized protein</fullName>
    </submittedName>
</protein>
<feature type="compositionally biased region" description="Basic and acidic residues" evidence="1">
    <location>
        <begin position="345"/>
        <end position="358"/>
    </location>
</feature>
<dbReference type="KEGG" id="pfy:PFICI_13236"/>
<accession>W3WNR5</accession>
<dbReference type="OrthoDB" id="5316527at2759"/>
<name>W3WNR5_PESFW</name>
<dbReference type="STRING" id="1229662.W3WNR5"/>
<dbReference type="OMA" id="TAFHLWS"/>
<dbReference type="eggNOG" id="ENOG502S3UT">
    <property type="taxonomic scope" value="Eukaryota"/>
</dbReference>
<dbReference type="HOGENOM" id="CLU_052209_1_0_1"/>
<reference evidence="4" key="1">
    <citation type="journal article" date="2015" name="BMC Genomics">
        <title>Genomic and transcriptomic analysis of the endophytic fungus Pestalotiopsis fici reveals its lifestyle and high potential for synthesis of natural products.</title>
        <authorList>
            <person name="Wang X."/>
            <person name="Zhang X."/>
            <person name="Liu L."/>
            <person name="Xiang M."/>
            <person name="Wang W."/>
            <person name="Sun X."/>
            <person name="Che Y."/>
            <person name="Guo L."/>
            <person name="Liu G."/>
            <person name="Guo L."/>
            <person name="Wang C."/>
            <person name="Yin W.B."/>
            <person name="Stadler M."/>
            <person name="Zhang X."/>
            <person name="Liu X."/>
        </authorList>
    </citation>
    <scope>NUCLEOTIDE SEQUENCE [LARGE SCALE GENOMIC DNA]</scope>
    <source>
        <strain evidence="4">W106-1 / CGMCC3.15140</strain>
    </source>
</reference>
<organism evidence="3 4">
    <name type="scientific">Pestalotiopsis fici (strain W106-1 / CGMCC3.15140)</name>
    <dbReference type="NCBI Taxonomy" id="1229662"/>
    <lineage>
        <taxon>Eukaryota</taxon>
        <taxon>Fungi</taxon>
        <taxon>Dikarya</taxon>
        <taxon>Ascomycota</taxon>
        <taxon>Pezizomycotina</taxon>
        <taxon>Sordariomycetes</taxon>
        <taxon>Xylariomycetidae</taxon>
        <taxon>Amphisphaeriales</taxon>
        <taxon>Sporocadaceae</taxon>
        <taxon>Pestalotiopsis</taxon>
    </lineage>
</organism>
<gene>
    <name evidence="3" type="ORF">PFICI_13236</name>
</gene>
<feature type="compositionally biased region" description="Polar residues" evidence="1">
    <location>
        <begin position="277"/>
        <end position="286"/>
    </location>
</feature>
<keyword evidence="2" id="KW-0472">Membrane</keyword>
<keyword evidence="4" id="KW-1185">Reference proteome</keyword>
<dbReference type="GeneID" id="19278249"/>
<evidence type="ECO:0000313" key="4">
    <source>
        <dbReference type="Proteomes" id="UP000030651"/>
    </source>
</evidence>
<feature type="region of interest" description="Disordered" evidence="1">
    <location>
        <begin position="269"/>
        <end position="358"/>
    </location>
</feature>
<evidence type="ECO:0000256" key="1">
    <source>
        <dbReference type="SAM" id="MobiDB-lite"/>
    </source>
</evidence>
<keyword evidence="2" id="KW-0812">Transmembrane</keyword>